<organism evidence="1">
    <name type="scientific">Tanacetum cinerariifolium</name>
    <name type="common">Dalmatian daisy</name>
    <name type="synonym">Chrysanthemum cinerariifolium</name>
    <dbReference type="NCBI Taxonomy" id="118510"/>
    <lineage>
        <taxon>Eukaryota</taxon>
        <taxon>Viridiplantae</taxon>
        <taxon>Streptophyta</taxon>
        <taxon>Embryophyta</taxon>
        <taxon>Tracheophyta</taxon>
        <taxon>Spermatophyta</taxon>
        <taxon>Magnoliopsida</taxon>
        <taxon>eudicotyledons</taxon>
        <taxon>Gunneridae</taxon>
        <taxon>Pentapetalae</taxon>
        <taxon>asterids</taxon>
        <taxon>campanulids</taxon>
        <taxon>Asterales</taxon>
        <taxon>Asteraceae</taxon>
        <taxon>Asteroideae</taxon>
        <taxon>Anthemideae</taxon>
        <taxon>Anthemidinae</taxon>
        <taxon>Tanacetum</taxon>
    </lineage>
</organism>
<protein>
    <submittedName>
        <fullName evidence="1">Uncharacterized protein</fullName>
    </submittedName>
</protein>
<evidence type="ECO:0000313" key="1">
    <source>
        <dbReference type="EMBL" id="GFD14195.1"/>
    </source>
</evidence>
<comment type="caution">
    <text evidence="1">The sequence shown here is derived from an EMBL/GenBank/DDBJ whole genome shotgun (WGS) entry which is preliminary data.</text>
</comment>
<accession>A0A699TTM1</accession>
<sequence>VKTGTHLRAANEVSLLTVTASRVTDMEDVAVASKPSGTPSTIEKSPLDFANEDQPQIITEGVEQKIKFRTKWPMKSLQQEMHRRRGSL</sequence>
<reference evidence="1" key="1">
    <citation type="journal article" date="2019" name="Sci. Rep.">
        <title>Draft genome of Tanacetum cinerariifolium, the natural source of mosquito coil.</title>
        <authorList>
            <person name="Yamashiro T."/>
            <person name="Shiraishi A."/>
            <person name="Satake H."/>
            <person name="Nakayama K."/>
        </authorList>
    </citation>
    <scope>NUCLEOTIDE SEQUENCE</scope>
</reference>
<dbReference type="EMBL" id="BKCJ011277757">
    <property type="protein sequence ID" value="GFD14195.1"/>
    <property type="molecule type" value="Genomic_DNA"/>
</dbReference>
<gene>
    <name evidence="1" type="ORF">Tci_886164</name>
</gene>
<proteinExistence type="predicted"/>
<dbReference type="AlphaFoldDB" id="A0A699TTM1"/>
<feature type="non-terminal residue" evidence="1">
    <location>
        <position position="1"/>
    </location>
</feature>
<name>A0A699TTM1_TANCI</name>